<evidence type="ECO:0000259" key="1">
    <source>
        <dbReference type="PROSITE" id="PS50181"/>
    </source>
</evidence>
<dbReference type="Gene3D" id="1.20.1280.50">
    <property type="match status" value="1"/>
</dbReference>
<name>A0A5C2SJN0_9APHY</name>
<dbReference type="InterPro" id="IPR032675">
    <property type="entry name" value="LRR_dom_sf"/>
</dbReference>
<dbReference type="Proteomes" id="UP000313359">
    <property type="component" value="Unassembled WGS sequence"/>
</dbReference>
<reference evidence="2" key="1">
    <citation type="journal article" date="2018" name="Genome Biol. Evol.">
        <title>Genomics and development of Lentinus tigrinus, a white-rot wood-decaying mushroom with dimorphic fruiting bodies.</title>
        <authorList>
            <person name="Wu B."/>
            <person name="Xu Z."/>
            <person name="Knudson A."/>
            <person name="Carlson A."/>
            <person name="Chen N."/>
            <person name="Kovaka S."/>
            <person name="LaButti K."/>
            <person name="Lipzen A."/>
            <person name="Pennachio C."/>
            <person name="Riley R."/>
            <person name="Schakwitz W."/>
            <person name="Umezawa K."/>
            <person name="Ohm R.A."/>
            <person name="Grigoriev I.V."/>
            <person name="Nagy L.G."/>
            <person name="Gibbons J."/>
            <person name="Hibbett D."/>
        </authorList>
    </citation>
    <scope>NUCLEOTIDE SEQUENCE [LARGE SCALE GENOMIC DNA]</scope>
    <source>
        <strain evidence="2">ALCF2SS1-6</strain>
    </source>
</reference>
<dbReference type="Gene3D" id="3.80.10.10">
    <property type="entry name" value="Ribonuclease Inhibitor"/>
    <property type="match status" value="1"/>
</dbReference>
<feature type="domain" description="F-box" evidence="1">
    <location>
        <begin position="28"/>
        <end position="62"/>
    </location>
</feature>
<evidence type="ECO:0000313" key="3">
    <source>
        <dbReference type="Proteomes" id="UP000313359"/>
    </source>
</evidence>
<dbReference type="InterPro" id="IPR036047">
    <property type="entry name" value="F-box-like_dom_sf"/>
</dbReference>
<gene>
    <name evidence="2" type="ORF">L227DRAFT_561303</name>
</gene>
<protein>
    <recommendedName>
        <fullName evidence="1">F-box domain-containing protein</fullName>
    </recommendedName>
</protein>
<dbReference type="Pfam" id="PF12937">
    <property type="entry name" value="F-box-like"/>
    <property type="match status" value="1"/>
</dbReference>
<dbReference type="OrthoDB" id="2746920at2759"/>
<keyword evidence="3" id="KW-1185">Reference proteome</keyword>
<proteinExistence type="predicted"/>
<dbReference type="SUPFAM" id="SSF81383">
    <property type="entry name" value="F-box domain"/>
    <property type="match status" value="1"/>
</dbReference>
<dbReference type="CDD" id="cd09917">
    <property type="entry name" value="F-box_SF"/>
    <property type="match status" value="1"/>
</dbReference>
<dbReference type="SUPFAM" id="SSF52047">
    <property type="entry name" value="RNI-like"/>
    <property type="match status" value="1"/>
</dbReference>
<dbReference type="EMBL" id="ML122255">
    <property type="protein sequence ID" value="RPD63820.1"/>
    <property type="molecule type" value="Genomic_DNA"/>
</dbReference>
<dbReference type="InterPro" id="IPR001810">
    <property type="entry name" value="F-box_dom"/>
</dbReference>
<accession>A0A5C2SJN0</accession>
<dbReference type="AlphaFoldDB" id="A0A5C2SJN0"/>
<sequence>MPVVYPLHICNMEYSPRTDMYRRRSGRRVDIHSLPPELLLSIFEQLDRPSMWSCLLTCRRWRHTSERVIYASPRLSSAVTMKRFISVLEQKEHLRGAVKHLHIRGKADYSSTKSTDWILDVPRCLAPLLPRIRSLTFENVENVSFTRQDTEKIIWGDLERFSRVTELHVKNCRFEFAQDLRHLVFSFPSLTSLTLSHVRWGWQPTVDPSGWQPPRWQRPLPLQTLRLAYLPSVSEYQDAFTWFGNLNTVRELELEQIPTKALWVLSKYLTRLADSGGSLESFTFCPLITPGCGYMENVPYLGHALELQKRLTELDLRIVSLQAMRWVPMVFDAARELPIARVALEFTLDIDNAAKPSRAFIETNERLCQYWRRTLQRVTFVDHPTGNWVPDAHVPYILSSRCPSLVQRGILDVKIGVRYEDF</sequence>
<dbReference type="PROSITE" id="PS50181">
    <property type="entry name" value="FBOX"/>
    <property type="match status" value="1"/>
</dbReference>
<organism evidence="2 3">
    <name type="scientific">Lentinus tigrinus ALCF2SS1-6</name>
    <dbReference type="NCBI Taxonomy" id="1328759"/>
    <lineage>
        <taxon>Eukaryota</taxon>
        <taxon>Fungi</taxon>
        <taxon>Dikarya</taxon>
        <taxon>Basidiomycota</taxon>
        <taxon>Agaricomycotina</taxon>
        <taxon>Agaricomycetes</taxon>
        <taxon>Polyporales</taxon>
        <taxon>Polyporaceae</taxon>
        <taxon>Lentinus</taxon>
    </lineage>
</organism>
<evidence type="ECO:0000313" key="2">
    <source>
        <dbReference type="EMBL" id="RPD63820.1"/>
    </source>
</evidence>